<comment type="caution">
    <text evidence="2">The sequence shown here is derived from an EMBL/GenBank/DDBJ whole genome shotgun (WGS) entry which is preliminary data.</text>
</comment>
<organism evidence="2 3">
    <name type="scientific">Ancylostoma caninum</name>
    <name type="common">Dog hookworm</name>
    <dbReference type="NCBI Taxonomy" id="29170"/>
    <lineage>
        <taxon>Eukaryota</taxon>
        <taxon>Metazoa</taxon>
        <taxon>Ecdysozoa</taxon>
        <taxon>Nematoda</taxon>
        <taxon>Chromadorea</taxon>
        <taxon>Rhabditida</taxon>
        <taxon>Rhabditina</taxon>
        <taxon>Rhabditomorpha</taxon>
        <taxon>Strongyloidea</taxon>
        <taxon>Ancylostomatidae</taxon>
        <taxon>Ancylostomatinae</taxon>
        <taxon>Ancylostoma</taxon>
    </lineage>
</organism>
<evidence type="ECO:0000313" key="2">
    <source>
        <dbReference type="EMBL" id="RCN43451.1"/>
    </source>
</evidence>
<gene>
    <name evidence="2" type="ORF">ANCCAN_10577</name>
</gene>
<dbReference type="Proteomes" id="UP000252519">
    <property type="component" value="Unassembled WGS sequence"/>
</dbReference>
<reference evidence="2 3" key="1">
    <citation type="submission" date="2014-10" db="EMBL/GenBank/DDBJ databases">
        <title>Draft genome of the hookworm Ancylostoma caninum.</title>
        <authorList>
            <person name="Mitreva M."/>
        </authorList>
    </citation>
    <scope>NUCLEOTIDE SEQUENCE [LARGE SCALE GENOMIC DNA]</scope>
    <source>
        <strain evidence="2 3">Baltimore</strain>
    </source>
</reference>
<evidence type="ECO:0000313" key="3">
    <source>
        <dbReference type="Proteomes" id="UP000252519"/>
    </source>
</evidence>
<protein>
    <submittedName>
        <fullName evidence="2">Uncharacterized protein</fullName>
    </submittedName>
</protein>
<sequence length="117" mass="12609">MLEHRKRARRKGRSSSDSTSISPCHAENCVGLITKYSAVLPSCIYNSGDVHNLNVKPTLGSSPPTLGSSPINHIVIDSDTDESNIDTECGDEDGDSGNGINTMRYNSGRCLWLVRTG</sequence>
<dbReference type="AlphaFoldDB" id="A0A368GGE8"/>
<accession>A0A368GGE8</accession>
<feature type="region of interest" description="Disordered" evidence="1">
    <location>
        <begin position="1"/>
        <end position="24"/>
    </location>
</feature>
<keyword evidence="3" id="KW-1185">Reference proteome</keyword>
<proteinExistence type="predicted"/>
<dbReference type="EMBL" id="JOJR01000157">
    <property type="protein sequence ID" value="RCN43451.1"/>
    <property type="molecule type" value="Genomic_DNA"/>
</dbReference>
<evidence type="ECO:0000256" key="1">
    <source>
        <dbReference type="SAM" id="MobiDB-lite"/>
    </source>
</evidence>
<name>A0A368GGE8_ANCCA</name>
<feature type="compositionally biased region" description="Basic residues" evidence="1">
    <location>
        <begin position="1"/>
        <end position="13"/>
    </location>
</feature>